<accession>A0A3R7SH59</accession>
<keyword evidence="7 12" id="KW-0472">Membrane</keyword>
<evidence type="ECO:0000256" key="12">
    <source>
        <dbReference type="RuleBase" id="RU003519"/>
    </source>
</evidence>
<evidence type="ECO:0000256" key="6">
    <source>
        <dbReference type="ARBA" id="ARBA00022974"/>
    </source>
</evidence>
<keyword evidence="10 12" id="KW-0449">Lipoprotein</keyword>
<feature type="compositionally biased region" description="Low complexity" evidence="13">
    <location>
        <begin position="131"/>
        <end position="142"/>
    </location>
</feature>
<feature type="region of interest" description="Disordered" evidence="13">
    <location>
        <begin position="69"/>
        <end position="103"/>
    </location>
</feature>
<dbReference type="GO" id="GO:0009986">
    <property type="term" value="C:cell surface"/>
    <property type="evidence" value="ECO:0007669"/>
    <property type="project" value="TreeGrafter"/>
</dbReference>
<dbReference type="GO" id="GO:0016477">
    <property type="term" value="P:cell migration"/>
    <property type="evidence" value="ECO:0007669"/>
    <property type="project" value="TreeGrafter"/>
</dbReference>
<dbReference type="GO" id="GO:0009966">
    <property type="term" value="P:regulation of signal transduction"/>
    <property type="evidence" value="ECO:0007669"/>
    <property type="project" value="InterPro"/>
</dbReference>
<proteinExistence type="inferred from homology"/>
<dbReference type="InterPro" id="IPR001863">
    <property type="entry name" value="Glypican"/>
</dbReference>
<dbReference type="GO" id="GO:0005886">
    <property type="term" value="C:plasma membrane"/>
    <property type="evidence" value="ECO:0007669"/>
    <property type="project" value="UniProtKB-SubCell"/>
</dbReference>
<dbReference type="Pfam" id="PF01153">
    <property type="entry name" value="Glypican"/>
    <property type="match status" value="1"/>
</dbReference>
<name>A0A3R7SH59_PENVA</name>
<keyword evidence="8" id="KW-0325">Glycoprotein</keyword>
<sequence>MCVLLHDTLSDDGRRGVRKSARFPSLLLRFASRPPSPHALLASRPPHLASLTPTFRSPHAHLASLTPLRLTPALTSSRPPSPTLRPPSPHARPRLPHAHPRLTLPLLPHAPPSPRLTTILSSPPHALNLASRPTSPRLTPTSPHAPPFASLTPNLASPHLASQLFRKLLNYSRKNFDDMFQKTYGILYKQNAFVFTGLYDNLENYYNSGKINLQDAMDAFFKELYQRMFTVFNSQYTFNSKYLRCVTRHMEELQPFGDVPQKLTTQIKRSFVALRTFVQGLATGRDVVRNVLKVNPSVSCVHELMRMTHCSTCDGHQGVRPCLPYCREVINLCLAHHQPLITYWIAYVDAMVDVGERLENPFNIENVVEPVNFKVSDAIMNFQEAGHDISNKVFQGCGSPRLGRRKRAAVGRGELSQEFLDFSGGKREEKRESENFSISRHVHEIKTKIKNARDFWGELPTKMCKDAVHQSAASCWTGTKLGKYEMKNMNVTEPYHSSDMDEQIMRLKVITSKLKEAYHGRNVSWIDDESWLGSGNKQDDDSDSEEEGSGSGWHSSGHYPPDDEDAYPGSGGGFDYEDYNREGSGSKRTHVTNVGNRPSPYDPYKPVKPHPPPNHNIPSGVPEQPPSAAAKETMSLSRAITIYMLPAFIMFLGSLA</sequence>
<comment type="function">
    <text evidence="12">Cell surface proteoglycan.</text>
</comment>
<evidence type="ECO:0000256" key="3">
    <source>
        <dbReference type="ARBA" id="ARBA00022475"/>
    </source>
</evidence>
<keyword evidence="15" id="KW-1185">Reference proteome</keyword>
<keyword evidence="3" id="KW-1003">Cell membrane</keyword>
<keyword evidence="4 12" id="KW-0336">GPI-anchor</keyword>
<evidence type="ECO:0000256" key="9">
    <source>
        <dbReference type="ARBA" id="ARBA00023207"/>
    </source>
</evidence>
<feature type="region of interest" description="Disordered" evidence="13">
    <location>
        <begin position="528"/>
        <end position="632"/>
    </location>
</feature>
<evidence type="ECO:0000256" key="11">
    <source>
        <dbReference type="RuleBase" id="RU003518"/>
    </source>
</evidence>
<evidence type="ECO:0000256" key="8">
    <source>
        <dbReference type="ARBA" id="ARBA00023180"/>
    </source>
</evidence>
<feature type="compositionally biased region" description="Pro residues" evidence="13">
    <location>
        <begin position="79"/>
        <end position="90"/>
    </location>
</feature>
<comment type="subcellular location">
    <subcellularLocation>
        <location evidence="1 12">Cell membrane</location>
        <topology evidence="1 12">Lipid-anchor</topology>
        <topology evidence="1 12">GPI-anchor</topology>
    </subcellularLocation>
</comment>
<dbReference type="STRING" id="6689.A0A3R7SH59"/>
<evidence type="ECO:0000256" key="4">
    <source>
        <dbReference type="ARBA" id="ARBA00022622"/>
    </source>
</evidence>
<evidence type="ECO:0000313" key="15">
    <source>
        <dbReference type="Proteomes" id="UP000283509"/>
    </source>
</evidence>
<evidence type="ECO:0000256" key="5">
    <source>
        <dbReference type="ARBA" id="ARBA00022729"/>
    </source>
</evidence>
<protein>
    <submittedName>
        <fullName evidence="14">Putative glypican-4 isoform X1</fullName>
    </submittedName>
</protein>
<dbReference type="OrthoDB" id="10010764at2759"/>
<dbReference type="GO" id="GO:0045202">
    <property type="term" value="C:synapse"/>
    <property type="evidence" value="ECO:0007669"/>
    <property type="project" value="TreeGrafter"/>
</dbReference>
<evidence type="ECO:0000256" key="1">
    <source>
        <dbReference type="ARBA" id="ARBA00004609"/>
    </source>
</evidence>
<evidence type="ECO:0000256" key="2">
    <source>
        <dbReference type="ARBA" id="ARBA00010260"/>
    </source>
</evidence>
<dbReference type="Proteomes" id="UP000283509">
    <property type="component" value="Unassembled WGS sequence"/>
</dbReference>
<dbReference type="GO" id="GO:0005576">
    <property type="term" value="C:extracellular region"/>
    <property type="evidence" value="ECO:0007669"/>
    <property type="project" value="TreeGrafter"/>
</dbReference>
<gene>
    <name evidence="14" type="ORF">C7M84_021158</name>
</gene>
<evidence type="ECO:0000256" key="10">
    <source>
        <dbReference type="ARBA" id="ARBA00023288"/>
    </source>
</evidence>
<dbReference type="GO" id="GO:1905475">
    <property type="term" value="P:regulation of protein localization to membrane"/>
    <property type="evidence" value="ECO:0007669"/>
    <property type="project" value="TreeGrafter"/>
</dbReference>
<comment type="similarity">
    <text evidence="2 11">Belongs to the glypican family.</text>
</comment>
<dbReference type="AlphaFoldDB" id="A0A3R7SH59"/>
<evidence type="ECO:0000313" key="14">
    <source>
        <dbReference type="EMBL" id="ROT61108.1"/>
    </source>
</evidence>
<dbReference type="PANTHER" id="PTHR10822:SF30">
    <property type="entry name" value="DALLY-LIKE, ISOFORM A"/>
    <property type="match status" value="1"/>
</dbReference>
<evidence type="ECO:0000256" key="13">
    <source>
        <dbReference type="SAM" id="MobiDB-lite"/>
    </source>
</evidence>
<keyword evidence="6 12" id="KW-0654">Proteoglycan</keyword>
<dbReference type="EMBL" id="QCYY01004356">
    <property type="protein sequence ID" value="ROT61108.1"/>
    <property type="molecule type" value="Genomic_DNA"/>
</dbReference>
<keyword evidence="5" id="KW-0732">Signal</keyword>
<keyword evidence="9 12" id="KW-0357">Heparan sulfate</keyword>
<organism evidence="14 15">
    <name type="scientific">Penaeus vannamei</name>
    <name type="common">Whiteleg shrimp</name>
    <name type="synonym">Litopenaeus vannamei</name>
    <dbReference type="NCBI Taxonomy" id="6689"/>
    <lineage>
        <taxon>Eukaryota</taxon>
        <taxon>Metazoa</taxon>
        <taxon>Ecdysozoa</taxon>
        <taxon>Arthropoda</taxon>
        <taxon>Crustacea</taxon>
        <taxon>Multicrustacea</taxon>
        <taxon>Malacostraca</taxon>
        <taxon>Eumalacostraca</taxon>
        <taxon>Eucarida</taxon>
        <taxon>Decapoda</taxon>
        <taxon>Dendrobranchiata</taxon>
        <taxon>Penaeoidea</taxon>
        <taxon>Penaeidae</taxon>
        <taxon>Penaeus</taxon>
    </lineage>
</organism>
<dbReference type="PANTHER" id="PTHR10822">
    <property type="entry name" value="GLYPICAN"/>
    <property type="match status" value="1"/>
</dbReference>
<reference evidence="14 15" key="1">
    <citation type="submission" date="2018-04" db="EMBL/GenBank/DDBJ databases">
        <authorList>
            <person name="Zhang X."/>
            <person name="Yuan J."/>
            <person name="Li F."/>
            <person name="Xiang J."/>
        </authorList>
    </citation>
    <scope>NUCLEOTIDE SEQUENCE [LARGE SCALE GENOMIC DNA]</scope>
    <source>
        <tissue evidence="14">Muscle</tissue>
    </source>
</reference>
<dbReference type="GO" id="GO:0098552">
    <property type="term" value="C:side of membrane"/>
    <property type="evidence" value="ECO:0007669"/>
    <property type="project" value="UniProtKB-KW"/>
</dbReference>
<comment type="caution">
    <text evidence="14">The sequence shown here is derived from an EMBL/GenBank/DDBJ whole genome shotgun (WGS) entry which is preliminary data.</text>
</comment>
<reference evidence="14 15" key="2">
    <citation type="submission" date="2019-01" db="EMBL/GenBank/DDBJ databases">
        <title>The decoding of complex shrimp genome reveals the adaptation for benthos swimmer, frequently molting mechanism and breeding impact on genome.</title>
        <authorList>
            <person name="Sun Y."/>
            <person name="Gao Y."/>
            <person name="Yu Y."/>
        </authorList>
    </citation>
    <scope>NUCLEOTIDE SEQUENCE [LARGE SCALE GENOMIC DNA]</scope>
    <source>
        <tissue evidence="14">Muscle</tissue>
    </source>
</reference>
<evidence type="ECO:0000256" key="7">
    <source>
        <dbReference type="ARBA" id="ARBA00023136"/>
    </source>
</evidence>
<feature type="region of interest" description="Disordered" evidence="13">
    <location>
        <begin position="125"/>
        <end position="146"/>
    </location>
</feature>
<feature type="compositionally biased region" description="Basic residues" evidence="13">
    <location>
        <begin position="91"/>
        <end position="100"/>
    </location>
</feature>